<keyword evidence="3" id="KW-0862">Zinc</keyword>
<dbReference type="PROSITE" id="PS50119">
    <property type="entry name" value="ZF_BBOX"/>
    <property type="match status" value="1"/>
</dbReference>
<feature type="domain" description="B box-type" evidence="7">
    <location>
        <begin position="149"/>
        <end position="189"/>
    </location>
</feature>
<keyword evidence="2 4" id="KW-0863">Zinc-finger</keyword>
<evidence type="ECO:0000256" key="3">
    <source>
        <dbReference type="ARBA" id="ARBA00022833"/>
    </source>
</evidence>
<evidence type="ECO:0000259" key="7">
    <source>
        <dbReference type="PROSITE" id="PS50119"/>
    </source>
</evidence>
<dbReference type="PROSITE" id="PS50089">
    <property type="entry name" value="ZF_RING_2"/>
    <property type="match status" value="1"/>
</dbReference>
<evidence type="ECO:0000313" key="9">
    <source>
        <dbReference type="Proteomes" id="UP000503349"/>
    </source>
</evidence>
<dbReference type="CDD" id="cd19769">
    <property type="entry name" value="Bbox2_TRIM16-like"/>
    <property type="match status" value="1"/>
</dbReference>
<keyword evidence="9" id="KW-1185">Reference proteome</keyword>
<dbReference type="PANTHER" id="PTHR25465">
    <property type="entry name" value="B-BOX DOMAIN CONTAINING"/>
    <property type="match status" value="1"/>
</dbReference>
<keyword evidence="1" id="KW-0479">Metal-binding</keyword>
<dbReference type="GO" id="GO:0008270">
    <property type="term" value="F:zinc ion binding"/>
    <property type="evidence" value="ECO:0007669"/>
    <property type="project" value="UniProtKB-KW"/>
</dbReference>
<organism evidence="8 9">
    <name type="scientific">Channa argus</name>
    <name type="common">Northern snakehead</name>
    <name type="synonym">Ophicephalus argus</name>
    <dbReference type="NCBI Taxonomy" id="215402"/>
    <lineage>
        <taxon>Eukaryota</taxon>
        <taxon>Metazoa</taxon>
        <taxon>Chordata</taxon>
        <taxon>Craniata</taxon>
        <taxon>Vertebrata</taxon>
        <taxon>Euteleostomi</taxon>
        <taxon>Actinopterygii</taxon>
        <taxon>Neopterygii</taxon>
        <taxon>Teleostei</taxon>
        <taxon>Neoteleostei</taxon>
        <taxon>Acanthomorphata</taxon>
        <taxon>Anabantaria</taxon>
        <taxon>Anabantiformes</taxon>
        <taxon>Channoidei</taxon>
        <taxon>Channidae</taxon>
        <taxon>Channa</taxon>
    </lineage>
</organism>
<evidence type="ECO:0000259" key="6">
    <source>
        <dbReference type="PROSITE" id="PS50089"/>
    </source>
</evidence>
<accession>A0A6G1QJ44</accession>
<name>A0A6G1QJ44_CHAAH</name>
<gene>
    <name evidence="8" type="ORF">EXN66_Car018021</name>
</gene>
<evidence type="ECO:0000256" key="2">
    <source>
        <dbReference type="ARBA" id="ARBA00022771"/>
    </source>
</evidence>
<dbReference type="Gene3D" id="3.30.160.60">
    <property type="entry name" value="Classic Zinc Finger"/>
    <property type="match status" value="1"/>
</dbReference>
<dbReference type="SMART" id="SM00336">
    <property type="entry name" value="BBOX"/>
    <property type="match status" value="1"/>
</dbReference>
<dbReference type="InterPro" id="IPR001841">
    <property type="entry name" value="Znf_RING"/>
</dbReference>
<dbReference type="InterPro" id="IPR017907">
    <property type="entry name" value="Znf_RING_CS"/>
</dbReference>
<dbReference type="AlphaFoldDB" id="A0A6G1QJ44"/>
<dbReference type="PANTHER" id="PTHR25465:SF5">
    <property type="entry name" value="E3 UBIQUITIN_ISG15 LIGASE TRIM25-RELATED"/>
    <property type="match status" value="1"/>
</dbReference>
<dbReference type="Proteomes" id="UP000503349">
    <property type="component" value="Chromosome 17"/>
</dbReference>
<dbReference type="GO" id="GO:0016874">
    <property type="term" value="F:ligase activity"/>
    <property type="evidence" value="ECO:0007669"/>
    <property type="project" value="UniProtKB-KW"/>
</dbReference>
<reference evidence="9" key="2">
    <citation type="submission" date="2019-02" db="EMBL/GenBank/DDBJ databases">
        <title>Opniocepnalus argus Var Kimnra genome.</title>
        <authorList>
            <person name="Zhou C."/>
            <person name="Xiao S."/>
        </authorList>
    </citation>
    <scope>NUCLEOTIDE SEQUENCE [LARGE SCALE GENOMIC DNA]</scope>
</reference>
<reference evidence="8 9" key="1">
    <citation type="submission" date="2019-02" db="EMBL/GenBank/DDBJ databases">
        <title>Opniocepnalus argus genome.</title>
        <authorList>
            <person name="Zhou C."/>
            <person name="Xiao S."/>
        </authorList>
    </citation>
    <scope>NUCLEOTIDE SEQUENCE [LARGE SCALE GENOMIC DNA]</scope>
    <source>
        <strain evidence="8">OARG1902GOOAL</strain>
        <tissue evidence="8">Muscle</tissue>
    </source>
</reference>
<dbReference type="SMART" id="SM00184">
    <property type="entry name" value="RING"/>
    <property type="match status" value="1"/>
</dbReference>
<feature type="coiled-coil region" evidence="5">
    <location>
        <begin position="204"/>
        <end position="231"/>
    </location>
</feature>
<dbReference type="Gene3D" id="3.30.40.10">
    <property type="entry name" value="Zinc/RING finger domain, C3HC4 (zinc finger)"/>
    <property type="match status" value="1"/>
</dbReference>
<dbReference type="Pfam" id="PF00643">
    <property type="entry name" value="zf-B_box"/>
    <property type="match status" value="1"/>
</dbReference>
<evidence type="ECO:0000256" key="4">
    <source>
        <dbReference type="PROSITE-ProRule" id="PRU00024"/>
    </source>
</evidence>
<keyword evidence="5" id="KW-0175">Coiled coil</keyword>
<dbReference type="InterPro" id="IPR051051">
    <property type="entry name" value="E3_ubiq-ligase_TRIM/RNF"/>
</dbReference>
<keyword evidence="8" id="KW-0436">Ligase</keyword>
<evidence type="ECO:0000256" key="1">
    <source>
        <dbReference type="ARBA" id="ARBA00022723"/>
    </source>
</evidence>
<protein>
    <submittedName>
        <fullName evidence="8">E3 ubiquitin/ISG15 ligase TRIM25</fullName>
    </submittedName>
</protein>
<sequence length="235" mass="26828">MAQPGIRLDREKFCCSICLDLLRDPVSLPCGHSYCMSCVKNYWDEDDQEKTCSCPQCTQFFRPTPVLVKNTMLADLVEDLKKTGLQAAPADHCYAGAEDVACDFCTGTKMKASKSCLQCLVSYCDQHLQPHYKSAAFEKHKLVDPTKKLQENICTRHNEVMKIFCRTDQQCICYLCSMDEHKGHNTISAAAEMTEKLGELGLSRRDIQQRVQDREKEVKQLQQEAEDMNRSLIKR</sequence>
<dbReference type="SUPFAM" id="SSF57845">
    <property type="entry name" value="B-box zinc-binding domain"/>
    <property type="match status" value="1"/>
</dbReference>
<dbReference type="Pfam" id="PF15227">
    <property type="entry name" value="zf-C3HC4_4"/>
    <property type="match status" value="1"/>
</dbReference>
<dbReference type="PROSITE" id="PS00518">
    <property type="entry name" value="ZF_RING_1"/>
    <property type="match status" value="1"/>
</dbReference>
<dbReference type="Gene3D" id="4.10.830.40">
    <property type="match status" value="1"/>
</dbReference>
<feature type="domain" description="RING-type" evidence="6">
    <location>
        <begin position="15"/>
        <end position="58"/>
    </location>
</feature>
<evidence type="ECO:0000313" key="8">
    <source>
        <dbReference type="EMBL" id="KAF3702333.1"/>
    </source>
</evidence>
<evidence type="ECO:0000256" key="5">
    <source>
        <dbReference type="SAM" id="Coils"/>
    </source>
</evidence>
<dbReference type="SUPFAM" id="SSF57850">
    <property type="entry name" value="RING/U-box"/>
    <property type="match status" value="1"/>
</dbReference>
<dbReference type="EMBL" id="CM015728">
    <property type="protein sequence ID" value="KAF3702333.1"/>
    <property type="molecule type" value="Genomic_DNA"/>
</dbReference>
<dbReference type="InterPro" id="IPR000315">
    <property type="entry name" value="Znf_B-box"/>
</dbReference>
<dbReference type="InterPro" id="IPR013083">
    <property type="entry name" value="Znf_RING/FYVE/PHD"/>
</dbReference>
<proteinExistence type="predicted"/>